<dbReference type="InterPro" id="IPR002123">
    <property type="entry name" value="Plipid/glycerol_acylTrfase"/>
</dbReference>
<feature type="transmembrane region" description="Helical" evidence="7">
    <location>
        <begin position="232"/>
        <end position="252"/>
    </location>
</feature>
<dbReference type="Pfam" id="PF01553">
    <property type="entry name" value="Acyltransferase"/>
    <property type="match status" value="1"/>
</dbReference>
<dbReference type="InterPro" id="IPR036259">
    <property type="entry name" value="MFS_trans_sf"/>
</dbReference>
<keyword evidence="2" id="KW-0813">Transport</keyword>
<dbReference type="CDD" id="cd07989">
    <property type="entry name" value="LPLAT_AGPAT-like"/>
    <property type="match status" value="1"/>
</dbReference>
<comment type="caution">
    <text evidence="9">The sequence shown here is derived from an EMBL/GenBank/DDBJ whole genome shotgun (WGS) entry which is preliminary data.</text>
</comment>
<feature type="transmembrane region" description="Helical" evidence="7">
    <location>
        <begin position="372"/>
        <end position="393"/>
    </location>
</feature>
<name>A0A4S2D0V7_STEMA</name>
<dbReference type="GO" id="GO:0022857">
    <property type="term" value="F:transmembrane transporter activity"/>
    <property type="evidence" value="ECO:0007669"/>
    <property type="project" value="InterPro"/>
</dbReference>
<dbReference type="SUPFAM" id="SSF69593">
    <property type="entry name" value="Glycerol-3-phosphate (1)-acyltransferase"/>
    <property type="match status" value="1"/>
</dbReference>
<dbReference type="EMBL" id="SRYW01000006">
    <property type="protein sequence ID" value="TGY34542.1"/>
    <property type="molecule type" value="Genomic_DNA"/>
</dbReference>
<proteinExistence type="predicted"/>
<feature type="transmembrane region" description="Helical" evidence="7">
    <location>
        <begin position="52"/>
        <end position="72"/>
    </location>
</feature>
<sequence length="629" mass="68136">MSGHSQFALLRQRRFLPFFIVQSLGAFNDNVYRQAIIGLLFYLGVSQAEQSLYTTLAPAIFILPYFLFSALAGQIAEKLEKSRLIVITTTMEIAIMSLAAVGFLTQSMPVLLVALFCTGLQSTLFGPVKYSVLPSVLRPEELTGGNGLVEMGTSMSILTGMISGGIIFTLAGSYGPVVAATAVIALAVAGNVTARMIPKVDAGAPDLRINWNPLPESLAVLRLARKQKAVRNAILGVSWFWFVGTMLTSQLPTYAVVNLGGEPTLYIFALALFSVGTGAGSLLCEKLSGRTVEIGLVPLGAFGMTAFMLDLYFARAGTATAAGLGVAEFAAQPGSVRIIIDLIGIGLFTGFFVVPLFALIQSRTPKSEMSRVFAALNIQNSGFIVAAAMIALVTQKFLHWTIPQLFLALAIANAVVAIYIFTIVPEFLMRFLSWVMVRTLYRLRLHGIEANVPDDGAALIVCNHVSYMDALILSATIPRPVRFVMYYRIFNIPVMRWIFRTAKAIPIAGAREDPALMQAAFDEVDNALAGGELVCIFPEGALTRDGEMAAFKSGVEKILERRPVPVVPMALRGMWASMWSRRDTRLGRMRVPRRFRAHVEVVAGPPVDGASASAEQLEAQVRVLRANQG</sequence>
<evidence type="ECO:0000259" key="8">
    <source>
        <dbReference type="SMART" id="SM00563"/>
    </source>
</evidence>
<dbReference type="SUPFAM" id="SSF103473">
    <property type="entry name" value="MFS general substrate transporter"/>
    <property type="match status" value="1"/>
</dbReference>
<feature type="transmembrane region" description="Helical" evidence="7">
    <location>
        <begin position="405"/>
        <end position="428"/>
    </location>
</feature>
<gene>
    <name evidence="9" type="ORF">E5352_08840</name>
</gene>
<evidence type="ECO:0000256" key="1">
    <source>
        <dbReference type="ARBA" id="ARBA00004651"/>
    </source>
</evidence>
<dbReference type="Gene3D" id="1.20.1250.20">
    <property type="entry name" value="MFS general substrate transporter like domains"/>
    <property type="match status" value="1"/>
</dbReference>
<dbReference type="AlphaFoldDB" id="A0A4S2D0V7"/>
<feature type="transmembrane region" description="Helical" evidence="7">
    <location>
        <begin position="174"/>
        <end position="194"/>
    </location>
</feature>
<feature type="transmembrane region" description="Helical" evidence="7">
    <location>
        <begin position="296"/>
        <end position="314"/>
    </location>
</feature>
<dbReference type="InterPro" id="IPR011701">
    <property type="entry name" value="MFS"/>
</dbReference>
<dbReference type="GO" id="GO:0005886">
    <property type="term" value="C:plasma membrane"/>
    <property type="evidence" value="ECO:0007669"/>
    <property type="project" value="UniProtKB-SubCell"/>
</dbReference>
<feature type="domain" description="Phospholipid/glycerol acyltransferase" evidence="8">
    <location>
        <begin position="458"/>
        <end position="574"/>
    </location>
</feature>
<evidence type="ECO:0000256" key="3">
    <source>
        <dbReference type="ARBA" id="ARBA00022475"/>
    </source>
</evidence>
<keyword evidence="4 7" id="KW-0812">Transmembrane</keyword>
<evidence type="ECO:0000256" key="4">
    <source>
        <dbReference type="ARBA" id="ARBA00022692"/>
    </source>
</evidence>
<protein>
    <submittedName>
        <fullName evidence="9">MFS transporter</fullName>
    </submittedName>
</protein>
<evidence type="ECO:0000313" key="10">
    <source>
        <dbReference type="Proteomes" id="UP000306631"/>
    </source>
</evidence>
<comment type="subcellular location">
    <subcellularLocation>
        <location evidence="1">Cell membrane</location>
        <topology evidence="1">Multi-pass membrane protein</topology>
    </subcellularLocation>
</comment>
<evidence type="ECO:0000256" key="6">
    <source>
        <dbReference type="ARBA" id="ARBA00023136"/>
    </source>
</evidence>
<reference evidence="9 10" key="1">
    <citation type="submission" date="2019-04" db="EMBL/GenBank/DDBJ databases">
        <title>Microbes associate with the intestines of laboratory mice.</title>
        <authorList>
            <person name="Navarre W."/>
            <person name="Wong E."/>
            <person name="Huang K."/>
            <person name="Tropini C."/>
            <person name="Ng K."/>
            <person name="Yu B."/>
        </authorList>
    </citation>
    <scope>NUCLEOTIDE SEQUENCE [LARGE SCALE GENOMIC DNA]</scope>
    <source>
        <strain evidence="9 10">NM62_B4-13</strain>
    </source>
</reference>
<evidence type="ECO:0000313" key="9">
    <source>
        <dbReference type="EMBL" id="TGY34542.1"/>
    </source>
</evidence>
<evidence type="ECO:0000256" key="7">
    <source>
        <dbReference type="SAM" id="Phobius"/>
    </source>
</evidence>
<keyword evidence="3" id="KW-1003">Cell membrane</keyword>
<organism evidence="9 10">
    <name type="scientific">Stenotrophomonas maltophilia</name>
    <name type="common">Pseudomonas maltophilia</name>
    <name type="synonym">Xanthomonas maltophilia</name>
    <dbReference type="NCBI Taxonomy" id="40324"/>
    <lineage>
        <taxon>Bacteria</taxon>
        <taxon>Pseudomonadati</taxon>
        <taxon>Pseudomonadota</taxon>
        <taxon>Gammaproteobacteria</taxon>
        <taxon>Lysobacterales</taxon>
        <taxon>Lysobacteraceae</taxon>
        <taxon>Stenotrophomonas</taxon>
        <taxon>Stenotrophomonas maltophilia group</taxon>
    </lineage>
</organism>
<keyword evidence="5 7" id="KW-1133">Transmembrane helix</keyword>
<dbReference type="GO" id="GO:0016746">
    <property type="term" value="F:acyltransferase activity"/>
    <property type="evidence" value="ECO:0007669"/>
    <property type="project" value="InterPro"/>
</dbReference>
<dbReference type="Pfam" id="PF07690">
    <property type="entry name" value="MFS_1"/>
    <property type="match status" value="1"/>
</dbReference>
<dbReference type="CDD" id="cd06173">
    <property type="entry name" value="MFS_MefA_like"/>
    <property type="match status" value="1"/>
</dbReference>
<dbReference type="PANTHER" id="PTHR43266:SF2">
    <property type="entry name" value="MAJOR FACILITATOR SUPERFAMILY (MFS) PROFILE DOMAIN-CONTAINING PROTEIN"/>
    <property type="match status" value="1"/>
</dbReference>
<dbReference type="Proteomes" id="UP000306631">
    <property type="component" value="Unassembled WGS sequence"/>
</dbReference>
<keyword evidence="6 7" id="KW-0472">Membrane</keyword>
<evidence type="ECO:0000256" key="2">
    <source>
        <dbReference type="ARBA" id="ARBA00022448"/>
    </source>
</evidence>
<feature type="transmembrane region" description="Helical" evidence="7">
    <location>
        <begin position="264"/>
        <end position="284"/>
    </location>
</feature>
<dbReference type="PANTHER" id="PTHR43266">
    <property type="entry name" value="MACROLIDE-EFFLUX PROTEIN"/>
    <property type="match status" value="1"/>
</dbReference>
<accession>A0A4S2D0V7</accession>
<dbReference type="OrthoDB" id="9803968at2"/>
<evidence type="ECO:0000256" key="5">
    <source>
        <dbReference type="ARBA" id="ARBA00022989"/>
    </source>
</evidence>
<dbReference type="SMART" id="SM00563">
    <property type="entry name" value="PlsC"/>
    <property type="match status" value="1"/>
</dbReference>
<dbReference type="RefSeq" id="WP_017354564.1">
    <property type="nucleotide sequence ID" value="NZ_SRYW01000006.1"/>
</dbReference>
<feature type="transmembrane region" description="Helical" evidence="7">
    <location>
        <begin position="334"/>
        <end position="360"/>
    </location>
</feature>